<sequence length="126" mass="14231">MTLRDEGESILIPWRSIMGYRAFGPTRYDPSLIRSCSSRARLGAHLALYSASLRTLDILEQAVKMNREETVSPALASLIMPGGLMIWYFCMSFEIQVQLTMPFPCSAGSVTYLCTEEQNRSIRLLM</sequence>
<organism evidence="1">
    <name type="scientific">Oryza meridionalis</name>
    <dbReference type="NCBI Taxonomy" id="40149"/>
    <lineage>
        <taxon>Eukaryota</taxon>
        <taxon>Viridiplantae</taxon>
        <taxon>Streptophyta</taxon>
        <taxon>Embryophyta</taxon>
        <taxon>Tracheophyta</taxon>
        <taxon>Spermatophyta</taxon>
        <taxon>Magnoliopsida</taxon>
        <taxon>Liliopsida</taxon>
        <taxon>Poales</taxon>
        <taxon>Poaceae</taxon>
        <taxon>BOP clade</taxon>
        <taxon>Oryzoideae</taxon>
        <taxon>Oryzeae</taxon>
        <taxon>Oryzinae</taxon>
        <taxon>Oryza</taxon>
    </lineage>
</organism>
<evidence type="ECO:0000313" key="2">
    <source>
        <dbReference type="Proteomes" id="UP000008021"/>
    </source>
</evidence>
<dbReference type="Proteomes" id="UP000008021">
    <property type="component" value="Chromosome 12"/>
</dbReference>
<protein>
    <submittedName>
        <fullName evidence="1">Uncharacterized protein</fullName>
    </submittedName>
</protein>
<evidence type="ECO:0000313" key="1">
    <source>
        <dbReference type="EnsemblPlants" id="OMERI12G05470.1"/>
    </source>
</evidence>
<dbReference type="EnsemblPlants" id="OMERI12G05470.1">
    <property type="protein sequence ID" value="OMERI12G05470.1"/>
    <property type="gene ID" value="OMERI12G05470"/>
</dbReference>
<proteinExistence type="predicted"/>
<accession>A0A0E0FB24</accession>
<dbReference type="Gramene" id="OMERI12G05470.1">
    <property type="protein sequence ID" value="OMERI12G05470.1"/>
    <property type="gene ID" value="OMERI12G05470"/>
</dbReference>
<dbReference type="HOGENOM" id="CLU_1985121_0_0_1"/>
<keyword evidence="2" id="KW-1185">Reference proteome</keyword>
<reference evidence="1" key="2">
    <citation type="submission" date="2018-05" db="EMBL/GenBank/DDBJ databases">
        <title>OmerRS3 (Oryza meridionalis Reference Sequence Version 3).</title>
        <authorList>
            <person name="Zhang J."/>
            <person name="Kudrna D."/>
            <person name="Lee S."/>
            <person name="Talag J."/>
            <person name="Welchert J."/>
            <person name="Wing R.A."/>
        </authorList>
    </citation>
    <scope>NUCLEOTIDE SEQUENCE [LARGE SCALE GENOMIC DNA]</scope>
    <source>
        <strain evidence="1">cv. OR44</strain>
    </source>
</reference>
<reference evidence="1" key="1">
    <citation type="submission" date="2015-04" db="UniProtKB">
        <authorList>
            <consortium name="EnsemblPlants"/>
        </authorList>
    </citation>
    <scope>IDENTIFICATION</scope>
</reference>
<name>A0A0E0FB24_9ORYZ</name>
<dbReference type="AlphaFoldDB" id="A0A0E0FB24"/>